<protein>
    <submittedName>
        <fullName evidence="2">Uncharacterized protein</fullName>
    </submittedName>
</protein>
<evidence type="ECO:0000313" key="3">
    <source>
        <dbReference type="Proteomes" id="UP001162060"/>
    </source>
</evidence>
<feature type="compositionally biased region" description="Low complexity" evidence="1">
    <location>
        <begin position="6"/>
        <end position="15"/>
    </location>
</feature>
<feature type="compositionally biased region" description="Basic and acidic residues" evidence="1">
    <location>
        <begin position="105"/>
        <end position="130"/>
    </location>
</feature>
<reference evidence="2" key="1">
    <citation type="submission" date="2024-01" db="EMBL/GenBank/DDBJ databases">
        <authorList>
            <person name="Webb A."/>
        </authorList>
    </citation>
    <scope>NUCLEOTIDE SEQUENCE</scope>
    <source>
        <strain evidence="2">Pm1</strain>
    </source>
</reference>
<accession>A0AAV1UN87</accession>
<sequence length="159" mass="16548">MRAAEEGSSLASAAGDPPPDAAIQHQAVPIVSSPRGDSPRATGTPLRLQRVDTSGSKATPHDSGPPGADTARAGLTGYGERGGTMSEIFEPGDSSDDFSSYASPPDDRTRGDGGDAPMHHHERRNPRDRAATGFSAHADTTQESGDRNILRHAPQVESP</sequence>
<name>A0AAV1UN87_9STRA</name>
<evidence type="ECO:0000256" key="1">
    <source>
        <dbReference type="SAM" id="MobiDB-lite"/>
    </source>
</evidence>
<gene>
    <name evidence="2" type="ORF">PM001_LOCUS21454</name>
</gene>
<evidence type="ECO:0000313" key="2">
    <source>
        <dbReference type="EMBL" id="CAK7936304.1"/>
    </source>
</evidence>
<organism evidence="2 3">
    <name type="scientific">Peronospora matthiolae</name>
    <dbReference type="NCBI Taxonomy" id="2874970"/>
    <lineage>
        <taxon>Eukaryota</taxon>
        <taxon>Sar</taxon>
        <taxon>Stramenopiles</taxon>
        <taxon>Oomycota</taxon>
        <taxon>Peronosporomycetes</taxon>
        <taxon>Peronosporales</taxon>
        <taxon>Peronosporaceae</taxon>
        <taxon>Peronospora</taxon>
    </lineage>
</organism>
<comment type="caution">
    <text evidence="2">The sequence shown here is derived from an EMBL/GenBank/DDBJ whole genome shotgun (WGS) entry which is preliminary data.</text>
</comment>
<dbReference type="AlphaFoldDB" id="A0AAV1UN87"/>
<feature type="region of interest" description="Disordered" evidence="1">
    <location>
        <begin position="1"/>
        <end position="159"/>
    </location>
</feature>
<dbReference type="EMBL" id="CAKLBY020000224">
    <property type="protein sequence ID" value="CAK7936304.1"/>
    <property type="molecule type" value="Genomic_DNA"/>
</dbReference>
<proteinExistence type="predicted"/>
<dbReference type="Proteomes" id="UP001162060">
    <property type="component" value="Unassembled WGS sequence"/>
</dbReference>